<keyword evidence="1" id="KW-1133">Transmembrane helix</keyword>
<dbReference type="EMBL" id="CAFBOY010000054">
    <property type="protein sequence ID" value="CAB4997319.1"/>
    <property type="molecule type" value="Genomic_DNA"/>
</dbReference>
<dbReference type="InterPro" id="IPR021443">
    <property type="entry name" value="DUF3093"/>
</dbReference>
<protein>
    <submittedName>
        <fullName evidence="2">Unannotated protein</fullName>
    </submittedName>
</protein>
<gene>
    <name evidence="2" type="ORF">UFOPK4022_00537</name>
</gene>
<name>A0A6J7P2C8_9ZZZZ</name>
<feature type="transmembrane region" description="Helical" evidence="1">
    <location>
        <begin position="25"/>
        <end position="46"/>
    </location>
</feature>
<keyword evidence="1" id="KW-0472">Membrane</keyword>
<evidence type="ECO:0000313" key="2">
    <source>
        <dbReference type="EMBL" id="CAB4997319.1"/>
    </source>
</evidence>
<keyword evidence="1" id="KW-0812">Transmembrane</keyword>
<organism evidence="2">
    <name type="scientific">freshwater metagenome</name>
    <dbReference type="NCBI Taxonomy" id="449393"/>
    <lineage>
        <taxon>unclassified sequences</taxon>
        <taxon>metagenomes</taxon>
        <taxon>ecological metagenomes</taxon>
    </lineage>
</organism>
<dbReference type="AlphaFoldDB" id="A0A6J7P2C8"/>
<dbReference type="Pfam" id="PF11292">
    <property type="entry name" value="DUF3093"/>
    <property type="match status" value="1"/>
</dbReference>
<reference evidence="2" key="1">
    <citation type="submission" date="2020-05" db="EMBL/GenBank/DDBJ databases">
        <authorList>
            <person name="Chiriac C."/>
            <person name="Salcher M."/>
            <person name="Ghai R."/>
            <person name="Kavagutti S V."/>
        </authorList>
    </citation>
    <scope>NUCLEOTIDE SEQUENCE</scope>
</reference>
<evidence type="ECO:0000256" key="1">
    <source>
        <dbReference type="SAM" id="Phobius"/>
    </source>
</evidence>
<proteinExistence type="predicted"/>
<accession>A0A6J7P2C8</accession>
<feature type="transmembrane region" description="Helical" evidence="1">
    <location>
        <begin position="52"/>
        <end position="69"/>
    </location>
</feature>
<sequence length="159" mass="18267">MARLLDELHDNLALVAFKEVIRPPLWLLAFIYFLLLSLVIAIWAAFDNQSAFIAWLAATIGIVGIAFSARSEIVIDEKELRIGRAHIELKFLYKVELLTKDEMRLLRTRDADPAAYLAIKFWIPTGVKITLKDERDSTPYWLVSSRKSEELTSTLYKLL</sequence>